<dbReference type="InterPro" id="IPR025110">
    <property type="entry name" value="AMP-bd_C"/>
</dbReference>
<evidence type="ECO:0000256" key="4">
    <source>
        <dbReference type="ARBA" id="ARBA00022990"/>
    </source>
</evidence>
<reference evidence="7 8" key="1">
    <citation type="journal article" date="2018" name="Appl. Microbiol. Biotechnol.">
        <title>Characterization of the caprolactam degradation pathway in Pseudomonas jessenii using mass spectrometry-based proteomics.</title>
        <authorList>
            <person name="Otzen M."/>
            <person name="Palacio C."/>
            <person name="Janssen D.B."/>
        </authorList>
    </citation>
    <scope>NUCLEOTIDE SEQUENCE [LARGE SCALE GENOMIC DNA]</scope>
    <source>
        <strain evidence="7 8">GO3</strain>
    </source>
</reference>
<evidence type="ECO:0000313" key="7">
    <source>
        <dbReference type="EMBL" id="PYY66161.1"/>
    </source>
</evidence>
<evidence type="ECO:0000259" key="5">
    <source>
        <dbReference type="Pfam" id="PF00501"/>
    </source>
</evidence>
<keyword evidence="1 7" id="KW-0436">Ligase</keyword>
<dbReference type="GO" id="GO:0003987">
    <property type="term" value="F:acetate-CoA ligase activity"/>
    <property type="evidence" value="ECO:0007669"/>
    <property type="project" value="UniProtKB-EC"/>
</dbReference>
<dbReference type="AlphaFoldDB" id="A0A2W0EL20"/>
<dbReference type="InterPro" id="IPR045851">
    <property type="entry name" value="AMP-bd_C_sf"/>
</dbReference>
<comment type="caution">
    <text evidence="7">The sequence shown here is derived from an EMBL/GenBank/DDBJ whole genome shotgun (WGS) entry which is preliminary data.</text>
</comment>
<evidence type="ECO:0000256" key="2">
    <source>
        <dbReference type="ARBA" id="ARBA00022741"/>
    </source>
</evidence>
<dbReference type="InterPro" id="IPR000873">
    <property type="entry name" value="AMP-dep_synth/lig_dom"/>
</dbReference>
<name>A0A2W0EL20_PSEJE</name>
<dbReference type="GO" id="GO:0005524">
    <property type="term" value="F:ATP binding"/>
    <property type="evidence" value="ECO:0007669"/>
    <property type="project" value="UniProtKB-KW"/>
</dbReference>
<feature type="domain" description="AMP-binding enzyme C-terminal" evidence="6">
    <location>
        <begin position="165"/>
        <end position="243"/>
    </location>
</feature>
<gene>
    <name evidence="7" type="ORF">CRX42_33930</name>
</gene>
<keyword evidence="3" id="KW-0067">ATP-binding</keyword>
<dbReference type="PANTHER" id="PTHR24095">
    <property type="entry name" value="ACETYL-COENZYME A SYNTHETASE"/>
    <property type="match status" value="1"/>
</dbReference>
<protein>
    <submittedName>
        <fullName evidence="7">Acetyl-coenzyme A synthetase</fullName>
        <ecNumber evidence="7">6.2.1.1</ecNumber>
    </submittedName>
</protein>
<evidence type="ECO:0000256" key="3">
    <source>
        <dbReference type="ARBA" id="ARBA00022840"/>
    </source>
</evidence>
<dbReference type="Pfam" id="PF13193">
    <property type="entry name" value="AMP-binding_C"/>
    <property type="match status" value="1"/>
</dbReference>
<dbReference type="RefSeq" id="WP_146242175.1">
    <property type="nucleotide sequence ID" value="NZ_PDLL01001097.1"/>
</dbReference>
<sequence length="267" mass="29085">SGTAAVEGADGSSLRLLGSVGEPINPEAWDWYYKNVGKSRCPIVDTWWQTETGGNMMSPLPGAHALKPGSAARPFFGVVPALVDNLGNIVEGEAEGNLVILDSWPGQARTLFGDHDRFVDTYFKTFRGMYFTGDGARRDADGYYWITGRVDDVLNVSGHRMGTAEIESAMVAHPKVAEAAVVGVPHDIKGQGIYVYVTLKNGEEPNEQLRLELKNWVRKEIGPIASPDVIQWAPGLPKTRSGKIMRRILRKIATAEYDGLGDISTLA</sequence>
<keyword evidence="2" id="KW-0547">Nucleotide-binding</keyword>
<accession>A0A2W0EL20</accession>
<evidence type="ECO:0000256" key="1">
    <source>
        <dbReference type="ARBA" id="ARBA00022598"/>
    </source>
</evidence>
<feature type="non-terminal residue" evidence="7">
    <location>
        <position position="267"/>
    </location>
</feature>
<dbReference type="EMBL" id="PDLL01001097">
    <property type="protein sequence ID" value="PYY66161.1"/>
    <property type="molecule type" value="Genomic_DNA"/>
</dbReference>
<dbReference type="SUPFAM" id="SSF56801">
    <property type="entry name" value="Acetyl-CoA synthetase-like"/>
    <property type="match status" value="1"/>
</dbReference>
<dbReference type="OrthoDB" id="9803968at2"/>
<dbReference type="EC" id="6.2.1.1" evidence="7"/>
<proteinExistence type="predicted"/>
<dbReference type="GO" id="GO:0006085">
    <property type="term" value="P:acetyl-CoA biosynthetic process"/>
    <property type="evidence" value="ECO:0007669"/>
    <property type="project" value="TreeGrafter"/>
</dbReference>
<dbReference type="Pfam" id="PF00501">
    <property type="entry name" value="AMP-binding"/>
    <property type="match status" value="1"/>
</dbReference>
<dbReference type="Proteomes" id="UP000247437">
    <property type="component" value="Unassembled WGS sequence"/>
</dbReference>
<evidence type="ECO:0000313" key="8">
    <source>
        <dbReference type="Proteomes" id="UP000247437"/>
    </source>
</evidence>
<dbReference type="Gene3D" id="3.30.300.30">
    <property type="match status" value="1"/>
</dbReference>
<organism evidence="7 8">
    <name type="scientific">Pseudomonas jessenii</name>
    <dbReference type="NCBI Taxonomy" id="77298"/>
    <lineage>
        <taxon>Bacteria</taxon>
        <taxon>Pseudomonadati</taxon>
        <taxon>Pseudomonadota</taxon>
        <taxon>Gammaproteobacteria</taxon>
        <taxon>Pseudomonadales</taxon>
        <taxon>Pseudomonadaceae</taxon>
        <taxon>Pseudomonas</taxon>
    </lineage>
</organism>
<evidence type="ECO:0000259" key="6">
    <source>
        <dbReference type="Pfam" id="PF13193"/>
    </source>
</evidence>
<dbReference type="GO" id="GO:0005829">
    <property type="term" value="C:cytosol"/>
    <property type="evidence" value="ECO:0007669"/>
    <property type="project" value="TreeGrafter"/>
</dbReference>
<dbReference type="PANTHER" id="PTHR24095:SF243">
    <property type="entry name" value="ACETYL-COENZYME A SYNTHETASE"/>
    <property type="match status" value="1"/>
</dbReference>
<dbReference type="InterPro" id="IPR042099">
    <property type="entry name" value="ANL_N_sf"/>
</dbReference>
<feature type="domain" description="AMP-dependent synthetase/ligase" evidence="5">
    <location>
        <begin position="8"/>
        <end position="100"/>
    </location>
</feature>
<feature type="non-terminal residue" evidence="7">
    <location>
        <position position="1"/>
    </location>
</feature>
<dbReference type="FunFam" id="3.30.300.30:FF:000004">
    <property type="entry name" value="Acetyl-coenzyme A synthetase"/>
    <property type="match status" value="1"/>
</dbReference>
<dbReference type="Gene3D" id="3.40.50.12780">
    <property type="entry name" value="N-terminal domain of ligase-like"/>
    <property type="match status" value="1"/>
</dbReference>
<keyword evidence="4" id="KW-0007">Acetylation</keyword>